<evidence type="ECO:0000313" key="2">
    <source>
        <dbReference type="Proteomes" id="UP000189670"/>
    </source>
</evidence>
<dbReference type="EMBL" id="ATBP01000930">
    <property type="protein sequence ID" value="ETR68505.1"/>
    <property type="molecule type" value="Genomic_DNA"/>
</dbReference>
<dbReference type="AlphaFoldDB" id="A0A1V1P182"/>
<dbReference type="Gene3D" id="1.25.40.10">
    <property type="entry name" value="Tetratricopeptide repeat domain"/>
    <property type="match status" value="1"/>
</dbReference>
<dbReference type="InterPro" id="IPR011990">
    <property type="entry name" value="TPR-like_helical_dom_sf"/>
</dbReference>
<dbReference type="SUPFAM" id="SSF48452">
    <property type="entry name" value="TPR-like"/>
    <property type="match status" value="1"/>
</dbReference>
<comment type="caution">
    <text evidence="1">The sequence shown here is derived from an EMBL/GenBank/DDBJ whole genome shotgun (WGS) entry which is preliminary data.</text>
</comment>
<dbReference type="Proteomes" id="UP000189670">
    <property type="component" value="Unassembled WGS sequence"/>
</dbReference>
<sequence>MTSKSNISTKTSASGKAGKITIKSLNIVLSENSTITSESTHTDSAGDAGDISISDNETIVLKNNSTITTKAASAGGGNISIQSEKNVYLENASITTHVTQGHDDAGSVNLSSEFVLLNKANIIAKADAGHGGDIFIVAEHFIQSSDSTLDASSKTGISGNIFIDSPNSKMDELTSALPTQPLKAENWIKRPCAKRLGGDASQLVVLPRDGIPTPLDDWHAMPPFIVESQHSLILQAVEYVKKGQFEDAIQLWNRVMLLFTPKETPFYQALDNLVYAYQATGHYRKAAALVALIPENDNINNELKKLINNRFADLFLSMGQLKAASIKLEKAKKNIKKYQKIKGNSRN</sequence>
<proteinExistence type="predicted"/>
<dbReference type="Gene3D" id="2.160.20.10">
    <property type="entry name" value="Single-stranded right-handed beta-helix, Pectin lyase-like"/>
    <property type="match status" value="1"/>
</dbReference>
<name>A0A1V1P182_9BACT</name>
<protein>
    <submittedName>
        <fullName evidence="1">Uncharacterized protein</fullName>
    </submittedName>
</protein>
<reference evidence="2" key="1">
    <citation type="submission" date="2012-11" db="EMBL/GenBank/DDBJ databases">
        <authorList>
            <person name="Lucero-Rivera Y.E."/>
            <person name="Tovar-Ramirez D."/>
        </authorList>
    </citation>
    <scope>NUCLEOTIDE SEQUENCE [LARGE SCALE GENOMIC DNA]</scope>
    <source>
        <strain evidence="2">Araruama</strain>
    </source>
</reference>
<evidence type="ECO:0000313" key="1">
    <source>
        <dbReference type="EMBL" id="ETR68505.1"/>
    </source>
</evidence>
<gene>
    <name evidence="1" type="ORF">OMM_04527</name>
</gene>
<organism evidence="1 2">
    <name type="scientific">Candidatus Magnetoglobus multicellularis str. Araruama</name>
    <dbReference type="NCBI Taxonomy" id="890399"/>
    <lineage>
        <taxon>Bacteria</taxon>
        <taxon>Pseudomonadati</taxon>
        <taxon>Thermodesulfobacteriota</taxon>
        <taxon>Desulfobacteria</taxon>
        <taxon>Desulfobacterales</taxon>
        <taxon>Desulfobacteraceae</taxon>
        <taxon>Candidatus Magnetoglobus</taxon>
    </lineage>
</organism>
<accession>A0A1V1P182</accession>
<dbReference type="InterPro" id="IPR012334">
    <property type="entry name" value="Pectin_lyas_fold"/>
</dbReference>